<dbReference type="EMBL" id="DS995707">
    <property type="protein sequence ID" value="EEQ34553.1"/>
    <property type="molecule type" value="Genomic_DNA"/>
</dbReference>
<dbReference type="RefSeq" id="XP_002843589.1">
    <property type="nucleotide sequence ID" value="XM_002843543.1"/>
</dbReference>
<evidence type="ECO:0000313" key="2">
    <source>
        <dbReference type="Proteomes" id="UP000002035"/>
    </source>
</evidence>
<name>C5FYF5_ARTOC</name>
<dbReference type="AlphaFoldDB" id="C5FYF5"/>
<organism evidence="1 2">
    <name type="scientific">Arthroderma otae (strain ATCC MYA-4605 / CBS 113480)</name>
    <name type="common">Microsporum canis</name>
    <dbReference type="NCBI Taxonomy" id="554155"/>
    <lineage>
        <taxon>Eukaryota</taxon>
        <taxon>Fungi</taxon>
        <taxon>Dikarya</taxon>
        <taxon>Ascomycota</taxon>
        <taxon>Pezizomycotina</taxon>
        <taxon>Eurotiomycetes</taxon>
        <taxon>Eurotiomycetidae</taxon>
        <taxon>Onygenales</taxon>
        <taxon>Arthrodermataceae</taxon>
        <taxon>Microsporum</taxon>
    </lineage>
</organism>
<dbReference type="HOGENOM" id="CLU_2072594_0_0_1"/>
<keyword evidence="2" id="KW-1185">Reference proteome</keyword>
<dbReference type="GeneID" id="9228021"/>
<accession>C5FYF5</accession>
<sequence>MDTARSEVIRDMQQEMSVANEDLIAPKDTSQLLASSSISAANLASPTLALDARGWLDPGLPVYPEKDGLAGVLLMENKRATCIRCSLCCEAHNLSVELKYHPQEIMMRTAIKQYRHTR</sequence>
<gene>
    <name evidence="1" type="ORF">MCYG_07372</name>
</gene>
<proteinExistence type="predicted"/>
<reference evidence="2" key="1">
    <citation type="journal article" date="2012" name="MBio">
        <title>Comparative genome analysis of Trichophyton rubrum and related dermatophytes reveals candidate genes involved in infection.</title>
        <authorList>
            <person name="Martinez D.A."/>
            <person name="Oliver B.G."/>
            <person name="Graeser Y."/>
            <person name="Goldberg J.M."/>
            <person name="Li W."/>
            <person name="Martinez-Rossi N.M."/>
            <person name="Monod M."/>
            <person name="Shelest E."/>
            <person name="Barton R.C."/>
            <person name="Birch E."/>
            <person name="Brakhage A.A."/>
            <person name="Chen Z."/>
            <person name="Gurr S.J."/>
            <person name="Heiman D."/>
            <person name="Heitman J."/>
            <person name="Kosti I."/>
            <person name="Rossi A."/>
            <person name="Saif S."/>
            <person name="Samalova M."/>
            <person name="Saunders C.W."/>
            <person name="Shea T."/>
            <person name="Summerbell R.C."/>
            <person name="Xu J."/>
            <person name="Young S."/>
            <person name="Zeng Q."/>
            <person name="Birren B.W."/>
            <person name="Cuomo C.A."/>
            <person name="White T.C."/>
        </authorList>
    </citation>
    <scope>NUCLEOTIDE SEQUENCE [LARGE SCALE GENOMIC DNA]</scope>
    <source>
        <strain evidence="2">ATCC MYA-4605 / CBS 113480</strain>
    </source>
</reference>
<dbReference type="Proteomes" id="UP000002035">
    <property type="component" value="Unassembled WGS sequence"/>
</dbReference>
<evidence type="ECO:0000313" key="1">
    <source>
        <dbReference type="EMBL" id="EEQ34553.1"/>
    </source>
</evidence>
<protein>
    <submittedName>
        <fullName evidence="1">Uncharacterized protein</fullName>
    </submittedName>
</protein>
<dbReference type="VEuPathDB" id="FungiDB:MCYG_07372"/>